<feature type="compositionally biased region" description="Basic and acidic residues" evidence="1">
    <location>
        <begin position="1"/>
        <end position="13"/>
    </location>
</feature>
<name>A0A2U1MP54_ARTAN</name>
<gene>
    <name evidence="3" type="ORF">CTI12_AA358320</name>
</gene>
<accession>A0A2U1MP54</accession>
<evidence type="ECO:0000256" key="1">
    <source>
        <dbReference type="SAM" id="MobiDB-lite"/>
    </source>
</evidence>
<organism evidence="3 4">
    <name type="scientific">Artemisia annua</name>
    <name type="common">Sweet wormwood</name>
    <dbReference type="NCBI Taxonomy" id="35608"/>
    <lineage>
        <taxon>Eukaryota</taxon>
        <taxon>Viridiplantae</taxon>
        <taxon>Streptophyta</taxon>
        <taxon>Embryophyta</taxon>
        <taxon>Tracheophyta</taxon>
        <taxon>Spermatophyta</taxon>
        <taxon>Magnoliopsida</taxon>
        <taxon>eudicotyledons</taxon>
        <taxon>Gunneridae</taxon>
        <taxon>Pentapetalae</taxon>
        <taxon>asterids</taxon>
        <taxon>campanulids</taxon>
        <taxon>Asterales</taxon>
        <taxon>Asteraceae</taxon>
        <taxon>Asteroideae</taxon>
        <taxon>Anthemideae</taxon>
        <taxon>Artemisiinae</taxon>
        <taxon>Artemisia</taxon>
    </lineage>
</organism>
<keyword evidence="2" id="KW-0812">Transmembrane</keyword>
<evidence type="ECO:0000313" key="3">
    <source>
        <dbReference type="EMBL" id="PWA63029.1"/>
    </source>
</evidence>
<sequence>MASNGPEHEHTGEEETTAATEDEDPRTSIALIPYPTHKRAVNLSSMKPVSVQRNWLTTDIELTFAIVIKHDNEYINCNILVTCGVKQGGDEVNVSGVSLTILDMDGKCLNGKDSMVILQGLITAAKRQCNGGEGRSRARYDEYIQRRRERNEKTERRERRLDMACVASGVALVMAFWSFAIC</sequence>
<dbReference type="AlphaFoldDB" id="A0A2U1MP54"/>
<dbReference type="OrthoDB" id="671172at2759"/>
<feature type="compositionally biased region" description="Acidic residues" evidence="1">
    <location>
        <begin position="14"/>
        <end position="24"/>
    </location>
</feature>
<evidence type="ECO:0000313" key="4">
    <source>
        <dbReference type="Proteomes" id="UP000245207"/>
    </source>
</evidence>
<dbReference type="PANTHER" id="PTHR33736:SF18">
    <property type="entry name" value="F-BOX DOMAIN-CONTAINING PROTEIN"/>
    <property type="match status" value="1"/>
</dbReference>
<proteinExistence type="predicted"/>
<keyword evidence="2" id="KW-0472">Membrane</keyword>
<dbReference type="Proteomes" id="UP000245207">
    <property type="component" value="Unassembled WGS sequence"/>
</dbReference>
<keyword evidence="2" id="KW-1133">Transmembrane helix</keyword>
<dbReference type="STRING" id="35608.A0A2U1MP54"/>
<dbReference type="PANTHER" id="PTHR33736">
    <property type="entry name" value="F-BOX PROTEIN-RELATED"/>
    <property type="match status" value="1"/>
</dbReference>
<protein>
    <submittedName>
        <fullName evidence="3">Uncharacterized protein</fullName>
    </submittedName>
</protein>
<feature type="region of interest" description="Disordered" evidence="1">
    <location>
        <begin position="1"/>
        <end position="27"/>
    </location>
</feature>
<dbReference type="InterPro" id="IPR045283">
    <property type="entry name" value="AT3G44326-like"/>
</dbReference>
<reference evidence="3 4" key="1">
    <citation type="journal article" date="2018" name="Mol. Plant">
        <title>The genome of Artemisia annua provides insight into the evolution of Asteraceae family and artemisinin biosynthesis.</title>
        <authorList>
            <person name="Shen Q."/>
            <person name="Zhang L."/>
            <person name="Liao Z."/>
            <person name="Wang S."/>
            <person name="Yan T."/>
            <person name="Shi P."/>
            <person name="Liu M."/>
            <person name="Fu X."/>
            <person name="Pan Q."/>
            <person name="Wang Y."/>
            <person name="Lv Z."/>
            <person name="Lu X."/>
            <person name="Zhang F."/>
            <person name="Jiang W."/>
            <person name="Ma Y."/>
            <person name="Chen M."/>
            <person name="Hao X."/>
            <person name="Li L."/>
            <person name="Tang Y."/>
            <person name="Lv G."/>
            <person name="Zhou Y."/>
            <person name="Sun X."/>
            <person name="Brodelius P.E."/>
            <person name="Rose J.K.C."/>
            <person name="Tang K."/>
        </authorList>
    </citation>
    <scope>NUCLEOTIDE SEQUENCE [LARGE SCALE GENOMIC DNA]</scope>
    <source>
        <strain evidence="4">cv. Huhao1</strain>
        <tissue evidence="3">Leaf</tissue>
    </source>
</reference>
<dbReference type="EMBL" id="PKPP01004726">
    <property type="protein sequence ID" value="PWA63029.1"/>
    <property type="molecule type" value="Genomic_DNA"/>
</dbReference>
<comment type="caution">
    <text evidence="3">The sequence shown here is derived from an EMBL/GenBank/DDBJ whole genome shotgun (WGS) entry which is preliminary data.</text>
</comment>
<evidence type="ECO:0000256" key="2">
    <source>
        <dbReference type="SAM" id="Phobius"/>
    </source>
</evidence>
<feature type="transmembrane region" description="Helical" evidence="2">
    <location>
        <begin position="161"/>
        <end position="181"/>
    </location>
</feature>
<keyword evidence="4" id="KW-1185">Reference proteome</keyword>